<dbReference type="PANTHER" id="PTHR42760">
    <property type="entry name" value="SHORT-CHAIN DEHYDROGENASES/REDUCTASES FAMILY MEMBER"/>
    <property type="match status" value="1"/>
</dbReference>
<sequence length="278" mass="29703">MYDRITADKFNIAMSSQLFDNHVAIVTGAGQGIGFEIAKQLACQGAGVILNDTDKALAAEAAKKIRNKEGECVAFAGDASQPEVIEAMVDEAVKCFGKLTLTVCNAGITLFGDFFEYPVENLRKVLEVNLMGSFLLTQAAARQMRKQKSGGRILLMSSVVGHQAHQFLGAYAMTKAGLEMLAKNLVIELSPHGITINTVAPGATLTERTLAEDPTYPKTWSAITPMGRPAICEDIAHAALFLLSPHSGHITGQSLIVDGGWTSVSPLPDLSNMNVKKN</sequence>
<keyword evidence="4" id="KW-1185">Reference proteome</keyword>
<comment type="caution">
    <text evidence="3">The sequence shown here is derived from an EMBL/GenBank/DDBJ whole genome shotgun (WGS) entry which is preliminary data.</text>
</comment>
<dbReference type="Gene3D" id="3.40.50.720">
    <property type="entry name" value="NAD(P)-binding Rossmann-like Domain"/>
    <property type="match status" value="1"/>
</dbReference>
<dbReference type="Pfam" id="PF13561">
    <property type="entry name" value="adh_short_C2"/>
    <property type="match status" value="1"/>
</dbReference>
<dbReference type="Proteomes" id="UP000632339">
    <property type="component" value="Unassembled WGS sequence"/>
</dbReference>
<dbReference type="InterPro" id="IPR036291">
    <property type="entry name" value="NAD(P)-bd_dom_sf"/>
</dbReference>
<evidence type="ECO:0000313" key="3">
    <source>
        <dbReference type="EMBL" id="GGM77115.1"/>
    </source>
</evidence>
<dbReference type="InterPro" id="IPR002347">
    <property type="entry name" value="SDR_fam"/>
</dbReference>
<dbReference type="PANTHER" id="PTHR42760:SF133">
    <property type="entry name" value="3-OXOACYL-[ACYL-CARRIER-PROTEIN] REDUCTASE"/>
    <property type="match status" value="1"/>
</dbReference>
<accession>A0ABQ2HDN6</accession>
<name>A0ABQ2HDN6_9BACT</name>
<comment type="similarity">
    <text evidence="1">Belongs to the short-chain dehydrogenases/reductases (SDR) family.</text>
</comment>
<reference evidence="4" key="1">
    <citation type="journal article" date="2019" name="Int. J. Syst. Evol. Microbiol.">
        <title>The Global Catalogue of Microorganisms (GCM) 10K type strain sequencing project: providing services to taxonomists for standard genome sequencing and annotation.</title>
        <authorList>
            <consortium name="The Broad Institute Genomics Platform"/>
            <consortium name="The Broad Institute Genome Sequencing Center for Infectious Disease"/>
            <person name="Wu L."/>
            <person name="Ma J."/>
        </authorList>
    </citation>
    <scope>NUCLEOTIDE SEQUENCE [LARGE SCALE GENOMIC DNA]</scope>
    <source>
        <strain evidence="4">CGMCC 1.6375</strain>
    </source>
</reference>
<keyword evidence="2" id="KW-0560">Oxidoreductase</keyword>
<evidence type="ECO:0000313" key="4">
    <source>
        <dbReference type="Proteomes" id="UP000632339"/>
    </source>
</evidence>
<proteinExistence type="inferred from homology"/>
<evidence type="ECO:0000256" key="1">
    <source>
        <dbReference type="ARBA" id="ARBA00006484"/>
    </source>
</evidence>
<protein>
    <submittedName>
        <fullName evidence="3">Beta-ketoacyl-ACP reductase</fullName>
    </submittedName>
</protein>
<dbReference type="CDD" id="cd05233">
    <property type="entry name" value="SDR_c"/>
    <property type="match status" value="1"/>
</dbReference>
<dbReference type="EMBL" id="BMLI01000001">
    <property type="protein sequence ID" value="GGM77115.1"/>
    <property type="molecule type" value="Genomic_DNA"/>
</dbReference>
<gene>
    <name evidence="3" type="primary">fabG</name>
    <name evidence="3" type="ORF">GCM10010967_05870</name>
</gene>
<dbReference type="PRINTS" id="PR00081">
    <property type="entry name" value="GDHRDH"/>
</dbReference>
<organism evidence="3 4">
    <name type="scientific">Dyadobacter beijingensis</name>
    <dbReference type="NCBI Taxonomy" id="365489"/>
    <lineage>
        <taxon>Bacteria</taxon>
        <taxon>Pseudomonadati</taxon>
        <taxon>Bacteroidota</taxon>
        <taxon>Cytophagia</taxon>
        <taxon>Cytophagales</taxon>
        <taxon>Spirosomataceae</taxon>
        <taxon>Dyadobacter</taxon>
    </lineage>
</organism>
<dbReference type="SUPFAM" id="SSF51735">
    <property type="entry name" value="NAD(P)-binding Rossmann-fold domains"/>
    <property type="match status" value="1"/>
</dbReference>
<evidence type="ECO:0000256" key="2">
    <source>
        <dbReference type="ARBA" id="ARBA00023002"/>
    </source>
</evidence>